<name>A0A833M300_9LEPT</name>
<evidence type="ECO:0000256" key="1">
    <source>
        <dbReference type="SAM" id="Phobius"/>
    </source>
</evidence>
<keyword evidence="1" id="KW-0812">Transmembrane</keyword>
<keyword evidence="1" id="KW-1133">Transmembrane helix</keyword>
<reference evidence="2 3" key="1">
    <citation type="submission" date="2019-10" db="EMBL/GenBank/DDBJ databases">
        <title>Extracellular Electron Transfer in a Candidatus Methanoperedens spp. Enrichment Culture.</title>
        <authorList>
            <person name="Berger S."/>
            <person name="Rangel Shaw D."/>
            <person name="Berben T."/>
            <person name="In 'T Zandt M."/>
            <person name="Frank J."/>
            <person name="Reimann J."/>
            <person name="Jetten M.S.M."/>
            <person name="Welte C.U."/>
        </authorList>
    </citation>
    <scope>NUCLEOTIDE SEQUENCE [LARGE SCALE GENOMIC DNA]</scope>
    <source>
        <strain evidence="2">SB12</strain>
    </source>
</reference>
<gene>
    <name evidence="2" type="ORF">F9K24_04300</name>
</gene>
<organism evidence="2 3">
    <name type="scientific">Leptonema illini</name>
    <dbReference type="NCBI Taxonomy" id="183"/>
    <lineage>
        <taxon>Bacteria</taxon>
        <taxon>Pseudomonadati</taxon>
        <taxon>Spirochaetota</taxon>
        <taxon>Spirochaetia</taxon>
        <taxon>Leptospirales</taxon>
        <taxon>Leptospiraceae</taxon>
        <taxon>Leptonema</taxon>
    </lineage>
</organism>
<dbReference type="AlphaFoldDB" id="A0A833M300"/>
<dbReference type="EMBL" id="WBUI01000003">
    <property type="protein sequence ID" value="KAB2934253.1"/>
    <property type="molecule type" value="Genomic_DNA"/>
</dbReference>
<evidence type="ECO:0000313" key="3">
    <source>
        <dbReference type="Proteomes" id="UP000460298"/>
    </source>
</evidence>
<accession>A0A833M300</accession>
<evidence type="ECO:0000313" key="2">
    <source>
        <dbReference type="EMBL" id="KAB2934253.1"/>
    </source>
</evidence>
<keyword evidence="1" id="KW-0472">Membrane</keyword>
<dbReference type="Proteomes" id="UP000460298">
    <property type="component" value="Unassembled WGS sequence"/>
</dbReference>
<proteinExistence type="predicted"/>
<comment type="caution">
    <text evidence="2">The sequence shown here is derived from an EMBL/GenBank/DDBJ whole genome shotgun (WGS) entry which is preliminary data.</text>
</comment>
<feature type="transmembrane region" description="Helical" evidence="1">
    <location>
        <begin position="56"/>
        <end position="76"/>
    </location>
</feature>
<feature type="transmembrane region" description="Helical" evidence="1">
    <location>
        <begin position="21"/>
        <end position="41"/>
    </location>
</feature>
<sequence length="180" mass="20510">MSGPIRIYSNTETELKHFYRVFLVLSLLLLSAAIAIWILLVRDQLTGEPALNRWPFVLYILLLALALLCSAFTIMARTGARWNHVSHFLVTLPIAGMMFPVVGTILCGYCLKKIAGPELPELMFSRKPFRRRYRGPDMHPRVYTKVPFRKSNIPGIASLSFIIATHVFYLSMSLFYAITD</sequence>
<protein>
    <submittedName>
        <fullName evidence="2">Uncharacterized protein</fullName>
    </submittedName>
</protein>
<feature type="transmembrane region" description="Helical" evidence="1">
    <location>
        <begin position="156"/>
        <end position="178"/>
    </location>
</feature>
<feature type="transmembrane region" description="Helical" evidence="1">
    <location>
        <begin position="88"/>
        <end position="111"/>
    </location>
</feature>